<feature type="region of interest" description="Disordered" evidence="5">
    <location>
        <begin position="65"/>
        <end position="104"/>
    </location>
</feature>
<dbReference type="GO" id="GO:0016987">
    <property type="term" value="F:sigma factor activity"/>
    <property type="evidence" value="ECO:0007669"/>
    <property type="project" value="UniProtKB-KW"/>
</dbReference>
<feature type="compositionally biased region" description="Low complexity" evidence="5">
    <location>
        <begin position="184"/>
        <end position="204"/>
    </location>
</feature>
<keyword evidence="3" id="KW-0238">DNA-binding</keyword>
<feature type="region of interest" description="Disordered" evidence="5">
    <location>
        <begin position="184"/>
        <end position="216"/>
    </location>
</feature>
<dbReference type="CDD" id="cd06171">
    <property type="entry name" value="Sigma70_r4"/>
    <property type="match status" value="1"/>
</dbReference>
<keyword evidence="4" id="KW-0804">Transcription</keyword>
<dbReference type="InterPro" id="IPR007627">
    <property type="entry name" value="RNA_pol_sigma70_r2"/>
</dbReference>
<keyword evidence="1" id="KW-0805">Transcription regulation</keyword>
<dbReference type="Gene3D" id="1.10.10.10">
    <property type="entry name" value="Winged helix-like DNA-binding domain superfamily/Winged helix DNA-binding domain"/>
    <property type="match status" value="2"/>
</dbReference>
<sequence>MAGIERRSVEAQLPSVIERLKSCASRAGVVSHRAFALEAERLGLTTDEQQRRLRNGLATVGIHVRPSHRGRASHRSAPASRPGVRSAAPSVRASAPPSVAFEPGPAATEAAGRLAQARRMLARYADTDGTVSRLAHDGVVRLHGLGPAEARELAAAFPISRPGPLGTSAPVAASGRAPSVVPASASASSAASSMSQTSKTGRTSKTGKKRARSAVSVMDDRLSDAVRAARAVLEEDRWRRNPAKVVLKADEEVGLAVLLRGGTDRLGRDVPAEEIAALPRDGERWRAYECLVLHNRRLVWKIAKGYQGRGLDIDDLVQHGTCGLLRAVRRFDATKGYKLSTYATWWIKQAITRAIADEGTLIRLPAYVHEKVGKVAKAERKLLGEGRARTIDNVAYVSGLTFAEVEEVRRISRPTDSLDRIIGDDAALGDLIIGPSRLPGPAEVLIRKEFQARLRHVLEHLSERERYVLVRRTGLDGGEPDTLEDIGVVFGVTRERIRQVESKAKAKFRGELARHGLLPSSR</sequence>
<dbReference type="Pfam" id="PF04542">
    <property type="entry name" value="Sigma70_r2"/>
    <property type="match status" value="1"/>
</dbReference>
<dbReference type="PRINTS" id="PR00046">
    <property type="entry name" value="SIGMA70FCT"/>
</dbReference>
<keyword evidence="10" id="KW-1185">Reference proteome</keyword>
<dbReference type="InterPro" id="IPR000943">
    <property type="entry name" value="RNA_pol_sigma70"/>
</dbReference>
<dbReference type="GO" id="GO:0006352">
    <property type="term" value="P:DNA-templated transcription initiation"/>
    <property type="evidence" value="ECO:0007669"/>
    <property type="project" value="InterPro"/>
</dbReference>
<feature type="compositionally biased region" description="Low complexity" evidence="5">
    <location>
        <begin position="84"/>
        <end position="100"/>
    </location>
</feature>
<reference evidence="9" key="2">
    <citation type="submission" date="2020-09" db="EMBL/GenBank/DDBJ databases">
        <authorList>
            <person name="Sun Q."/>
            <person name="Ohkuma M."/>
        </authorList>
    </citation>
    <scope>NUCLEOTIDE SEQUENCE</scope>
    <source>
        <strain evidence="9">JCM 5016</strain>
    </source>
</reference>
<dbReference type="Pfam" id="PF04539">
    <property type="entry name" value="Sigma70_r3"/>
    <property type="match status" value="1"/>
</dbReference>
<feature type="domain" description="RNA polymerase sigma-70 region 4" evidence="8">
    <location>
        <begin position="457"/>
        <end position="507"/>
    </location>
</feature>
<accession>A0A918VBA4</accession>
<evidence type="ECO:0000259" key="8">
    <source>
        <dbReference type="Pfam" id="PF04545"/>
    </source>
</evidence>
<dbReference type="Gene3D" id="1.10.601.10">
    <property type="entry name" value="RNA Polymerase Primary Sigma Factor"/>
    <property type="match status" value="1"/>
</dbReference>
<dbReference type="InterPro" id="IPR014284">
    <property type="entry name" value="RNA_pol_sigma-70_dom"/>
</dbReference>
<feature type="domain" description="RNA polymerase sigma-70 region 2" evidence="7">
    <location>
        <begin position="291"/>
        <end position="358"/>
    </location>
</feature>
<dbReference type="EMBL" id="BMWH01000009">
    <property type="protein sequence ID" value="GGZ88265.1"/>
    <property type="molecule type" value="Genomic_DNA"/>
</dbReference>
<evidence type="ECO:0000256" key="2">
    <source>
        <dbReference type="ARBA" id="ARBA00023082"/>
    </source>
</evidence>
<keyword evidence="2" id="KW-0731">Sigma factor</keyword>
<feature type="domain" description="RNA polymerase sigma-70 region 3" evidence="6">
    <location>
        <begin position="370"/>
        <end position="432"/>
    </location>
</feature>
<evidence type="ECO:0000259" key="6">
    <source>
        <dbReference type="Pfam" id="PF04539"/>
    </source>
</evidence>
<dbReference type="GO" id="GO:0003677">
    <property type="term" value="F:DNA binding"/>
    <property type="evidence" value="ECO:0007669"/>
    <property type="project" value="UniProtKB-KW"/>
</dbReference>
<dbReference type="InterPro" id="IPR013325">
    <property type="entry name" value="RNA_pol_sigma_r2"/>
</dbReference>
<dbReference type="SUPFAM" id="SSF88946">
    <property type="entry name" value="Sigma2 domain of RNA polymerase sigma factors"/>
    <property type="match status" value="1"/>
</dbReference>
<dbReference type="NCBIfam" id="TIGR02937">
    <property type="entry name" value="sigma70-ECF"/>
    <property type="match status" value="1"/>
</dbReference>
<dbReference type="InterPro" id="IPR013324">
    <property type="entry name" value="RNA_pol_sigma_r3/r4-like"/>
</dbReference>
<dbReference type="InterPro" id="IPR007624">
    <property type="entry name" value="RNA_pol_sigma70_r3"/>
</dbReference>
<organism evidence="9 10">
    <name type="scientific">Streptomyces echinoruber</name>
    <dbReference type="NCBI Taxonomy" id="68898"/>
    <lineage>
        <taxon>Bacteria</taxon>
        <taxon>Bacillati</taxon>
        <taxon>Actinomycetota</taxon>
        <taxon>Actinomycetes</taxon>
        <taxon>Kitasatosporales</taxon>
        <taxon>Streptomycetaceae</taxon>
        <taxon>Streptomyces</taxon>
    </lineage>
</organism>
<dbReference type="InterPro" id="IPR007630">
    <property type="entry name" value="RNA_pol_sigma70_r4"/>
</dbReference>
<dbReference type="InterPro" id="IPR050239">
    <property type="entry name" value="Sigma-70_RNA_pol_init_factors"/>
</dbReference>
<dbReference type="AlphaFoldDB" id="A0A918VBA4"/>
<proteinExistence type="predicted"/>
<protein>
    <submittedName>
        <fullName evidence="9">Uncharacterized protein</fullName>
    </submittedName>
</protein>
<evidence type="ECO:0000256" key="1">
    <source>
        <dbReference type="ARBA" id="ARBA00023015"/>
    </source>
</evidence>
<dbReference type="InterPro" id="IPR036388">
    <property type="entry name" value="WH-like_DNA-bd_sf"/>
</dbReference>
<dbReference type="PANTHER" id="PTHR30603:SF47">
    <property type="entry name" value="RNA POLYMERASE SIGMA FACTOR SIGD, CHLOROPLASTIC"/>
    <property type="match status" value="1"/>
</dbReference>
<evidence type="ECO:0000256" key="4">
    <source>
        <dbReference type="ARBA" id="ARBA00023163"/>
    </source>
</evidence>
<reference evidence="9" key="1">
    <citation type="journal article" date="2014" name="Int. J. Syst. Evol. Microbiol.">
        <title>Complete genome sequence of Corynebacterium casei LMG S-19264T (=DSM 44701T), isolated from a smear-ripened cheese.</title>
        <authorList>
            <consortium name="US DOE Joint Genome Institute (JGI-PGF)"/>
            <person name="Walter F."/>
            <person name="Albersmeier A."/>
            <person name="Kalinowski J."/>
            <person name="Ruckert C."/>
        </authorList>
    </citation>
    <scope>NUCLEOTIDE SEQUENCE</scope>
    <source>
        <strain evidence="9">JCM 5016</strain>
    </source>
</reference>
<evidence type="ECO:0000256" key="5">
    <source>
        <dbReference type="SAM" id="MobiDB-lite"/>
    </source>
</evidence>
<name>A0A918VBA4_9ACTN</name>
<dbReference type="PANTHER" id="PTHR30603">
    <property type="entry name" value="RNA POLYMERASE SIGMA FACTOR RPO"/>
    <property type="match status" value="1"/>
</dbReference>
<evidence type="ECO:0000313" key="10">
    <source>
        <dbReference type="Proteomes" id="UP000623010"/>
    </source>
</evidence>
<evidence type="ECO:0000313" key="9">
    <source>
        <dbReference type="EMBL" id="GGZ88265.1"/>
    </source>
</evidence>
<evidence type="ECO:0000259" key="7">
    <source>
        <dbReference type="Pfam" id="PF04542"/>
    </source>
</evidence>
<gene>
    <name evidence="9" type="ORF">GCM10010389_28170</name>
</gene>
<comment type="caution">
    <text evidence="9">The sequence shown here is derived from an EMBL/GenBank/DDBJ whole genome shotgun (WGS) entry which is preliminary data.</text>
</comment>
<dbReference type="SUPFAM" id="SSF88659">
    <property type="entry name" value="Sigma3 and sigma4 domains of RNA polymerase sigma factors"/>
    <property type="match status" value="1"/>
</dbReference>
<dbReference type="Pfam" id="PF04545">
    <property type="entry name" value="Sigma70_r4"/>
    <property type="match status" value="1"/>
</dbReference>
<evidence type="ECO:0000256" key="3">
    <source>
        <dbReference type="ARBA" id="ARBA00023125"/>
    </source>
</evidence>
<dbReference type="Proteomes" id="UP000623010">
    <property type="component" value="Unassembled WGS sequence"/>
</dbReference>
<feature type="compositionally biased region" description="Basic residues" evidence="5">
    <location>
        <begin position="65"/>
        <end position="74"/>
    </location>
</feature>